<dbReference type="Proteomes" id="UP000195557">
    <property type="component" value="Unassembled WGS sequence"/>
</dbReference>
<dbReference type="InterPro" id="IPR006597">
    <property type="entry name" value="Sel1-like"/>
</dbReference>
<name>A0A1Y5I496_OSTTA</name>
<dbReference type="InterPro" id="IPR050767">
    <property type="entry name" value="Sel1_AlgK"/>
</dbReference>
<reference evidence="4" key="1">
    <citation type="submission" date="2017-04" db="EMBL/GenBank/DDBJ databases">
        <title>Population genomics of picophytoplankton unveils novel chromosome hypervariability.</title>
        <authorList>
            <consortium name="DOE Joint Genome Institute"/>
            <person name="Blanc-Mathieu R."/>
            <person name="Krasovec M."/>
            <person name="Hebrard M."/>
            <person name="Yau S."/>
            <person name="Desgranges E."/>
            <person name="Martin J."/>
            <person name="Schackwitz W."/>
            <person name="Kuo A."/>
            <person name="Salin G."/>
            <person name="Donnadieu C."/>
            <person name="Desdevises Y."/>
            <person name="Sanchez-Ferandin S."/>
            <person name="Moreau H."/>
            <person name="Rivals E."/>
            <person name="Grigoriev I.V."/>
            <person name="Grimsley N."/>
            <person name="Eyre-Walker A."/>
            <person name="Piganeau G."/>
        </authorList>
    </citation>
    <scope>NUCLEOTIDE SEQUENCE [LARGE SCALE GENOMIC DNA]</scope>
    <source>
        <strain evidence="4">RCC 1115</strain>
    </source>
</reference>
<dbReference type="InterPro" id="IPR011990">
    <property type="entry name" value="TPR-like_helical_dom_sf"/>
</dbReference>
<keyword evidence="3" id="KW-0472">Membrane</keyword>
<evidence type="ECO:0000256" key="2">
    <source>
        <dbReference type="SAM" id="MobiDB-lite"/>
    </source>
</evidence>
<feature type="region of interest" description="Disordered" evidence="2">
    <location>
        <begin position="79"/>
        <end position="111"/>
    </location>
</feature>
<dbReference type="EMBL" id="KZ155825">
    <property type="protein sequence ID" value="OUS44348.1"/>
    <property type="molecule type" value="Genomic_DNA"/>
</dbReference>
<feature type="transmembrane region" description="Helical" evidence="3">
    <location>
        <begin position="714"/>
        <end position="733"/>
    </location>
</feature>
<dbReference type="GO" id="GO:0005789">
    <property type="term" value="C:endoplasmic reticulum membrane"/>
    <property type="evidence" value="ECO:0007669"/>
    <property type="project" value="TreeGrafter"/>
</dbReference>
<protein>
    <submittedName>
        <fullName evidence="4">Uncharacterized protein</fullName>
    </submittedName>
</protein>
<feature type="compositionally biased region" description="Basic and acidic residues" evidence="2">
    <location>
        <begin position="79"/>
        <end position="92"/>
    </location>
</feature>
<proteinExistence type="inferred from homology"/>
<evidence type="ECO:0000256" key="3">
    <source>
        <dbReference type="SAM" id="Phobius"/>
    </source>
</evidence>
<dbReference type="eggNOG" id="KOG1550">
    <property type="taxonomic scope" value="Eukaryota"/>
</dbReference>
<dbReference type="SMART" id="SM00671">
    <property type="entry name" value="SEL1"/>
    <property type="match status" value="10"/>
</dbReference>
<feature type="transmembrane region" description="Helical" evidence="3">
    <location>
        <begin position="31"/>
        <end position="49"/>
    </location>
</feature>
<comment type="similarity">
    <text evidence="1">Belongs to the sel-1 family.</text>
</comment>
<accession>A0A1Y5I496</accession>
<evidence type="ECO:0000313" key="4">
    <source>
        <dbReference type="EMBL" id="OUS44348.1"/>
    </source>
</evidence>
<keyword evidence="3" id="KW-0812">Transmembrane</keyword>
<dbReference type="PANTHER" id="PTHR11102:SF147">
    <property type="entry name" value="SEL1L ADAPTOR SUBUNIT OF ERAD E3 UBIQUITIN LIGASE"/>
    <property type="match status" value="1"/>
</dbReference>
<dbReference type="GO" id="GO:0036503">
    <property type="term" value="P:ERAD pathway"/>
    <property type="evidence" value="ECO:0007669"/>
    <property type="project" value="TreeGrafter"/>
</dbReference>
<dbReference type="PANTHER" id="PTHR11102">
    <property type="entry name" value="SEL-1-LIKE PROTEIN"/>
    <property type="match status" value="1"/>
</dbReference>
<evidence type="ECO:0000256" key="1">
    <source>
        <dbReference type="ARBA" id="ARBA00038101"/>
    </source>
</evidence>
<sequence>MPRATIATEWTRAWARGGRRGGKGRMHRRGWVARMVIVAMVSFVFAIVARANEDVMGDVESDDFLGVDRDASGDIARLDASKMGDDASERDASGGSAASAATEKSMETDRVSEVTSEFEKIRLENIAELLREEDVDERRRVRASGSSRSAANRKRRRAFAWVSRYVEGDETSDAAGWEDGEAWYALGFARRYGLIDSIGMDERGAMAALRRAAELGNADAHEELGFTYASGWNGAPRDGAKSVLHYYFAANGGSVPAMMALGYRHKQGIDVPDSCESATLYYHEAAKIVADEAAKRTPGILPFQIEKHRLSADMSGSNIAAKRERDLVQYYRYSADMGNVNAQVTMGRLYALGARGLRKDIDAARKYLSEAANAGDAAAMANLGNMYANGFGVDANNETALHWFHKAATKGNAMGRYGLGYMTLAGHGVEQDHGTAVKYLNQAAEQGLADARYFLAVLHLRGIGVKQDFTKAYHNFNIASHVGHEVATYNLAMMQLNGMGFPSSCASASSLLKQLAERGRWVTMMEHAYAAYMRRDYRGALLRYMKMAEMGLEIAQANAAFLLESKRGDDGRFRDDTSENPSAPPTATRALHYHRLAAKQGNVKSLLRIGDAYFYGHGTSVSLTKSIAAYRQASEQRNPHAMFNLAHMHEHGIGMQKDLHLAKRYYDMILTSQPDASIIVQIALKKLHVHRWIVDNRDAILTAAKEFASPTHQFIDFIVVFGAAALLCFVLILRYTMDSTR</sequence>
<gene>
    <name evidence="4" type="ORF">BE221DRAFT_193817</name>
</gene>
<dbReference type="AlphaFoldDB" id="A0A1Y5I496"/>
<organism evidence="4">
    <name type="scientific">Ostreococcus tauri</name>
    <name type="common">Marine green alga</name>
    <dbReference type="NCBI Taxonomy" id="70448"/>
    <lineage>
        <taxon>Eukaryota</taxon>
        <taxon>Viridiplantae</taxon>
        <taxon>Chlorophyta</taxon>
        <taxon>Mamiellophyceae</taxon>
        <taxon>Mamiellales</taxon>
        <taxon>Bathycoccaceae</taxon>
        <taxon>Ostreococcus</taxon>
    </lineage>
</organism>
<keyword evidence="3" id="KW-1133">Transmembrane helix</keyword>
<dbReference type="Pfam" id="PF08238">
    <property type="entry name" value="Sel1"/>
    <property type="match status" value="10"/>
</dbReference>
<dbReference type="Gene3D" id="1.25.40.10">
    <property type="entry name" value="Tetratricopeptide repeat domain"/>
    <property type="match status" value="4"/>
</dbReference>
<dbReference type="SUPFAM" id="SSF81901">
    <property type="entry name" value="HCP-like"/>
    <property type="match status" value="3"/>
</dbReference>